<evidence type="ECO:0000313" key="2">
    <source>
        <dbReference type="Proteomes" id="UP000256478"/>
    </source>
</evidence>
<dbReference type="InterPro" id="IPR029069">
    <property type="entry name" value="HotDog_dom_sf"/>
</dbReference>
<gene>
    <name evidence="1" type="ORF">DXX93_19510</name>
</gene>
<dbReference type="CDD" id="cd03443">
    <property type="entry name" value="PaaI_thioesterase"/>
    <property type="match status" value="1"/>
</dbReference>
<dbReference type="EMBL" id="QUOU01000001">
    <property type="protein sequence ID" value="REL28537.1"/>
    <property type="molecule type" value="Genomic_DNA"/>
</dbReference>
<dbReference type="SUPFAM" id="SSF54637">
    <property type="entry name" value="Thioesterase/thiol ester dehydrase-isomerase"/>
    <property type="match status" value="1"/>
</dbReference>
<dbReference type="Proteomes" id="UP000256478">
    <property type="component" value="Unassembled WGS sequence"/>
</dbReference>
<sequence>MANKFSKAVAAIYKLPTFCHSYLLTKLFCSQVKYAGTSRVKLQRISNQEVELTLANIKRVQNHIGGVHAIAASLLAESATGIVFGMNVPDSHLPLLKSMTVNYNRRMQGALTAKAQLSDAQITAITSEEKGDMLVPVTITDESGQAPIECLMNWAWVPKKRK</sequence>
<dbReference type="OrthoDB" id="793353at2"/>
<organism evidence="1 2">
    <name type="scientific">Thalassotalea euphylliae</name>
    <dbReference type="NCBI Taxonomy" id="1655234"/>
    <lineage>
        <taxon>Bacteria</taxon>
        <taxon>Pseudomonadati</taxon>
        <taxon>Pseudomonadota</taxon>
        <taxon>Gammaproteobacteria</taxon>
        <taxon>Alteromonadales</taxon>
        <taxon>Colwelliaceae</taxon>
        <taxon>Thalassotalea</taxon>
    </lineage>
</organism>
<dbReference type="AlphaFoldDB" id="A0A3E0TVX7"/>
<reference evidence="1 2" key="1">
    <citation type="submission" date="2018-08" db="EMBL/GenBank/DDBJ databases">
        <title>Thalassotalea euphylliae genome.</title>
        <authorList>
            <person name="Summers S."/>
            <person name="Rice S.A."/>
            <person name="Freckelton M.L."/>
            <person name="Nedved B.T."/>
            <person name="Hadfield M.G."/>
        </authorList>
    </citation>
    <scope>NUCLEOTIDE SEQUENCE [LARGE SCALE GENOMIC DNA]</scope>
    <source>
        <strain evidence="1 2">H1</strain>
    </source>
</reference>
<protein>
    <submittedName>
        <fullName evidence="1">DUF4442 domain-containing protein</fullName>
    </submittedName>
</protein>
<dbReference type="Gene3D" id="3.10.129.10">
    <property type="entry name" value="Hotdog Thioesterase"/>
    <property type="match status" value="1"/>
</dbReference>
<comment type="caution">
    <text evidence="1">The sequence shown here is derived from an EMBL/GenBank/DDBJ whole genome shotgun (WGS) entry which is preliminary data.</text>
</comment>
<proteinExistence type="predicted"/>
<accession>A0A3E0TVX7</accession>
<name>A0A3E0TVX7_9GAMM</name>
<dbReference type="RefSeq" id="WP_116009569.1">
    <property type="nucleotide sequence ID" value="NZ_QUOU01000001.1"/>
</dbReference>
<dbReference type="InterPro" id="IPR027961">
    <property type="entry name" value="DUF4442"/>
</dbReference>
<dbReference type="Pfam" id="PF14539">
    <property type="entry name" value="DUF4442"/>
    <property type="match status" value="1"/>
</dbReference>
<evidence type="ECO:0000313" key="1">
    <source>
        <dbReference type="EMBL" id="REL28537.1"/>
    </source>
</evidence>